<reference evidence="2" key="1">
    <citation type="submission" date="2011-10" db="EMBL/GenBank/DDBJ databases">
        <title>Provirophages and transpovirons: unique mobilome of giant viruses.</title>
        <authorList>
            <person name="Desnues C."/>
            <person name="LaScola B."/>
            <person name="Yutin N."/>
            <person name="Fournous G."/>
            <person name="Koonin E."/>
            <person name="Raoult D."/>
        </authorList>
    </citation>
    <scope>NUCLEOTIDE SEQUENCE</scope>
    <source>
        <strain evidence="2">Mv13-mv</strain>
    </source>
</reference>
<dbReference type="Pfam" id="PF25342">
    <property type="entry name" value="GT_PLOD"/>
    <property type="match status" value="1"/>
</dbReference>
<feature type="domain" description="PLOD1-3-like GT" evidence="1">
    <location>
        <begin position="6"/>
        <end position="230"/>
    </location>
</feature>
<evidence type="ECO:0000313" key="2">
    <source>
        <dbReference type="EMBL" id="AEX63110.1"/>
    </source>
</evidence>
<dbReference type="PANTHER" id="PTHR10730">
    <property type="entry name" value="PROCOLLAGEN-LYSINE,2-OXOGLUTARATE 5-DIOXYGENASE/GLYCOSYLTRANSFERASE 25 FAMILY MEMBER"/>
    <property type="match status" value="1"/>
</dbReference>
<evidence type="ECO:0000259" key="1">
    <source>
        <dbReference type="Pfam" id="PF25342"/>
    </source>
</evidence>
<gene>
    <name evidence="2" type="ORF">mv_L908</name>
</gene>
<dbReference type="InterPro" id="IPR057589">
    <property type="entry name" value="GT_PLOD"/>
</dbReference>
<dbReference type="PANTHER" id="PTHR10730:SF45">
    <property type="entry name" value="PROCOLLAGEN-LYSINE,2-OXOGLUTARATE 5-DIOXYGENASE"/>
    <property type="match status" value="1"/>
</dbReference>
<dbReference type="InterPro" id="IPR050757">
    <property type="entry name" value="Collagen_mod_GT25"/>
</dbReference>
<accession>H2EF45</accession>
<sequence>MEDILILGIGVSPNKNDGVLRFETYCKAFNLSYKIVGDGKIWNGGDMSVGMGGGQKVNELLQVLNEVNENKLLIVCDTFDLFPVSGVEEIYEKYKKLCNGNKSIIFSSEVYCWPDKNLANFYPLTESKYKYLNSGSFMGYRDDLHKLVSNILDNDDDQLYYTKKFLQGENIILDQNCQLFQAINGCKSDLIVHKNRIFNKYTKSYPIFIHGNGPSKTKKFLNRLENYIEPLLLVDIPKTIETPQPKVFIALYVDTSLLNNFTQFFESVKKIDYDNKEIYIYDKFQNNQIEQLINLLGFVYKSNITNYEFDDFINSGCDYYCLMEQNYIVTKTNFLKEIIPLCNNHHRIIAPLLVSKSNNYFTNFWGSLDKKGYYKRSKNYLSWIMREKIGLWNVPYITGVIIFDKSVILNWNLKQYDNYKNDRDMNLCFNLRKHTLFMYMCNLDNYGFINF</sequence>
<dbReference type="EMBL" id="JN885999">
    <property type="protein sequence ID" value="AEX63110.1"/>
    <property type="molecule type" value="Genomic_DNA"/>
</dbReference>
<name>H2EF45_9VIRU</name>
<protein>
    <submittedName>
        <fullName evidence="2">Putative procollagen-lysine</fullName>
    </submittedName>
</protein>
<proteinExistence type="predicted"/>
<organism evidence="2">
    <name type="scientific">Moumouvirus sp. 'Monve'</name>
    <dbReference type="NCBI Taxonomy" id="1128131"/>
    <lineage>
        <taxon>Viruses</taxon>
        <taxon>Varidnaviria</taxon>
        <taxon>Bamfordvirae</taxon>
        <taxon>Nucleocytoviricota</taxon>
        <taxon>Megaviricetes</taxon>
        <taxon>Imitervirales</taxon>
        <taxon>Mimiviridae</taxon>
        <taxon>Megamimivirinae</taxon>
        <taxon>Moumouvirus</taxon>
    </lineage>
</organism>